<sequence>MTNQLRLYIAALVILAIHSLYACEFLPASSEGRQKSAETNTNDIVIGVVGSSDTQNFFIPGVKLAIKEINQNGGIFNREIAPLFYDEKGNLKLALRISEKLSRNQNVIAVIGHNFSRTAIPASIVYEDAGILLISSGATHLSFTQYGDKYTFRNVPSDDCSAKEIVSHLKKNNLLQVVSLFDSQSYKKGLADLFHEKAIEQNLTIVAQKAYFPWQKNFREVLSDIQKNYQFDVIFIAGQFPTAGEIIKQARLVGIHQPFISDFTLDSPELLNIAGKDAENTIIATVFDPESPQKETSDFKERFVQEYGVEPDIWSALGYDAMRLLEQAMRKSHSTSPITISSTLRFFENWQGVTGACSFLADGGITGKSYFFKQVKNEEFVFIDRNMSSDDLLSGQIKEFTLRLPTNRKIQSLDPAMLIDMNAIEMSEQLFISLTDLDPETYESVPEFASDWKVSNDGKTYTFRLRKDVRWTDNQPVTAHDVEWAIKRNIQPQQHCPSVSSLFIIKNARDIYQNNIKEIDQLAVNAIGDYTLEFQLEYPAAYFPAMTSMGVYKPLPRHVIEKHKSDWTNLECFQNNGSYKIARWEKGVKIVLQKNEMYFDATNVNIPIVAYFHIPSSKVALAMFQNQDLDILGDAFSPIPSDEIHRISTTQQDSEMYYQEPFFCTKAYAFNTRRKPVDKPEVRQAISMAVNRQLMVKCVTRGGQEVATTYTRPPIFGAVPPEEKIGIAFDPNAARQLLKKAGYANGRHLPVLRLAYLKSDFNENIAKAVQSFLRQYLDVSLKIVAVDLRGIIDANSGPSQYHLFQSGWCADYPDANNWLNERFHPKESINPMGWDNSEFATLMDIAKRHTNPDIRKQLYRRAEEILCEEACVVMPLYFQTAHYLVNPRVKGWYHMAMGGQHIRNWYLEK</sequence>
<comment type="caution">
    <text evidence="9">The sequence shown here is derived from an EMBL/GenBank/DDBJ whole genome shotgun (WGS) entry which is preliminary data.</text>
</comment>
<dbReference type="PROSITE" id="PS51257">
    <property type="entry name" value="PROKAR_LIPOPROTEIN"/>
    <property type="match status" value="1"/>
</dbReference>
<dbReference type="InterPro" id="IPR039424">
    <property type="entry name" value="SBP_5"/>
</dbReference>
<gene>
    <name evidence="9" type="ORF">OMM_01768</name>
</gene>
<dbReference type="SUPFAM" id="SSF53822">
    <property type="entry name" value="Periplasmic binding protein-like I"/>
    <property type="match status" value="1"/>
</dbReference>
<dbReference type="GO" id="GO:0015833">
    <property type="term" value="P:peptide transport"/>
    <property type="evidence" value="ECO:0007669"/>
    <property type="project" value="TreeGrafter"/>
</dbReference>
<feature type="domain" description="Solute-binding protein family 5" evidence="7">
    <location>
        <begin position="445"/>
        <end position="827"/>
    </location>
</feature>
<keyword evidence="5 6" id="KW-0732">Signal</keyword>
<dbReference type="InterPro" id="IPR000914">
    <property type="entry name" value="SBP_5_dom"/>
</dbReference>
<dbReference type="SUPFAM" id="SSF53850">
    <property type="entry name" value="Periplasmic binding protein-like II"/>
    <property type="match status" value="1"/>
</dbReference>
<reference evidence="10" key="1">
    <citation type="submission" date="2012-11" db="EMBL/GenBank/DDBJ databases">
        <authorList>
            <person name="Lucero-Rivera Y.E."/>
            <person name="Tovar-Ramirez D."/>
        </authorList>
    </citation>
    <scope>NUCLEOTIDE SEQUENCE [LARGE SCALE GENOMIC DNA]</scope>
    <source>
        <strain evidence="10">Araruama</strain>
    </source>
</reference>
<evidence type="ECO:0000259" key="7">
    <source>
        <dbReference type="Pfam" id="PF00496"/>
    </source>
</evidence>
<dbReference type="CDD" id="cd08504">
    <property type="entry name" value="PBP2_OppA"/>
    <property type="match status" value="1"/>
</dbReference>
<dbReference type="GO" id="GO:0030313">
    <property type="term" value="C:cell envelope"/>
    <property type="evidence" value="ECO:0007669"/>
    <property type="project" value="UniProtKB-SubCell"/>
</dbReference>
<evidence type="ECO:0000313" key="9">
    <source>
        <dbReference type="EMBL" id="ETR72389.1"/>
    </source>
</evidence>
<comment type="similarity">
    <text evidence="3">Belongs to the leucine-binding protein family.</text>
</comment>
<keyword evidence="4" id="KW-0813">Transport</keyword>
<feature type="domain" description="Leucine-binding protein" evidence="8">
    <location>
        <begin position="61"/>
        <end position="376"/>
    </location>
</feature>
<evidence type="ECO:0000313" key="10">
    <source>
        <dbReference type="Proteomes" id="UP000189670"/>
    </source>
</evidence>
<dbReference type="EMBL" id="ATBP01000153">
    <property type="protein sequence ID" value="ETR72389.1"/>
    <property type="molecule type" value="Genomic_DNA"/>
</dbReference>
<dbReference type="Gene3D" id="3.40.50.2300">
    <property type="match status" value="2"/>
</dbReference>
<protein>
    <submittedName>
        <fullName evidence="9">Peptide/nickel transport system substrate-binding protein</fullName>
    </submittedName>
</protein>
<dbReference type="InterPro" id="IPR028082">
    <property type="entry name" value="Peripla_BP_I"/>
</dbReference>
<organism evidence="9 10">
    <name type="scientific">Candidatus Magnetoglobus multicellularis str. Araruama</name>
    <dbReference type="NCBI Taxonomy" id="890399"/>
    <lineage>
        <taxon>Bacteria</taxon>
        <taxon>Pseudomonadati</taxon>
        <taxon>Thermodesulfobacteriota</taxon>
        <taxon>Desulfobacteria</taxon>
        <taxon>Desulfobacterales</taxon>
        <taxon>Desulfobacteraceae</taxon>
        <taxon>Candidatus Magnetoglobus</taxon>
    </lineage>
</organism>
<dbReference type="Gene3D" id="3.10.105.10">
    <property type="entry name" value="Dipeptide-binding Protein, Domain 3"/>
    <property type="match status" value="1"/>
</dbReference>
<evidence type="ECO:0000256" key="1">
    <source>
        <dbReference type="ARBA" id="ARBA00004196"/>
    </source>
</evidence>
<dbReference type="Pfam" id="PF00496">
    <property type="entry name" value="SBP_bac_5"/>
    <property type="match status" value="1"/>
</dbReference>
<dbReference type="AlphaFoldDB" id="A0A1V1PBV2"/>
<dbReference type="Gene3D" id="3.90.76.10">
    <property type="entry name" value="Dipeptide-binding Protein, Domain 1"/>
    <property type="match status" value="1"/>
</dbReference>
<comment type="similarity">
    <text evidence="2">Belongs to the bacterial solute-binding protein 5 family.</text>
</comment>
<feature type="signal peptide" evidence="6">
    <location>
        <begin position="1"/>
        <end position="22"/>
    </location>
</feature>
<evidence type="ECO:0000256" key="6">
    <source>
        <dbReference type="SAM" id="SignalP"/>
    </source>
</evidence>
<name>A0A1V1PBV2_9BACT</name>
<dbReference type="Pfam" id="PF13458">
    <property type="entry name" value="Peripla_BP_6"/>
    <property type="match status" value="1"/>
</dbReference>
<dbReference type="Proteomes" id="UP000189670">
    <property type="component" value="Unassembled WGS sequence"/>
</dbReference>
<evidence type="ECO:0000256" key="3">
    <source>
        <dbReference type="ARBA" id="ARBA00010062"/>
    </source>
</evidence>
<dbReference type="PANTHER" id="PTHR30290">
    <property type="entry name" value="PERIPLASMIC BINDING COMPONENT OF ABC TRANSPORTER"/>
    <property type="match status" value="1"/>
</dbReference>
<evidence type="ECO:0000256" key="4">
    <source>
        <dbReference type="ARBA" id="ARBA00022448"/>
    </source>
</evidence>
<dbReference type="GO" id="GO:1904680">
    <property type="term" value="F:peptide transmembrane transporter activity"/>
    <property type="evidence" value="ECO:0007669"/>
    <property type="project" value="TreeGrafter"/>
</dbReference>
<feature type="chain" id="PRO_5010735800" evidence="6">
    <location>
        <begin position="23"/>
        <end position="909"/>
    </location>
</feature>
<accession>A0A1V1PBV2</accession>
<dbReference type="Gene3D" id="3.40.190.10">
    <property type="entry name" value="Periplasmic binding protein-like II"/>
    <property type="match status" value="1"/>
</dbReference>
<evidence type="ECO:0000259" key="8">
    <source>
        <dbReference type="Pfam" id="PF13458"/>
    </source>
</evidence>
<evidence type="ECO:0000256" key="5">
    <source>
        <dbReference type="ARBA" id="ARBA00022729"/>
    </source>
</evidence>
<evidence type="ECO:0000256" key="2">
    <source>
        <dbReference type="ARBA" id="ARBA00005695"/>
    </source>
</evidence>
<proteinExistence type="inferred from homology"/>
<dbReference type="PANTHER" id="PTHR30290:SF10">
    <property type="entry name" value="PERIPLASMIC OLIGOPEPTIDE-BINDING PROTEIN-RELATED"/>
    <property type="match status" value="1"/>
</dbReference>
<dbReference type="InterPro" id="IPR028081">
    <property type="entry name" value="Leu-bd"/>
</dbReference>
<comment type="subcellular location">
    <subcellularLocation>
        <location evidence="1">Cell envelope</location>
    </subcellularLocation>
</comment>
<dbReference type="CDD" id="cd06344">
    <property type="entry name" value="PBP1_ABC_HAAT-like"/>
    <property type="match status" value="1"/>
</dbReference>